<dbReference type="Pfam" id="PF25963">
    <property type="entry name" value="Beta-barrel_AAEA"/>
    <property type="match status" value="1"/>
</dbReference>
<feature type="domain" description="p-hydroxybenzoic acid efflux pump subunit AaeA-like beta-barrel" evidence="6">
    <location>
        <begin position="187"/>
        <end position="283"/>
    </location>
</feature>
<evidence type="ECO:0000256" key="1">
    <source>
        <dbReference type="ARBA" id="ARBA00009477"/>
    </source>
</evidence>
<dbReference type="OrthoDB" id="9811754at2"/>
<sequence>MTKYLRILLTVSIVLLAVFAGRWVWNEYMHSPWTRDGRVRADIVTVAPDVSGWVTNLNVINDQAVKKGDLLFSVDQQRYQAALNQSKANTENALYSWQLAKHKYERRTALRSQHAISDEDLESARINTDIAKANYDLAVAQEMTAQLNLDRTQIRAPVSGQIINLNLHQGNYVAQGVAVFAIVQSDSFYVTGYFEETKIPLVQLNQQAKITLLSGGEPLIGHVVSIGKAIANINTQSNGQLLPQIQQTFNWVRLSQRIPVDIKLDSLPDGIQLSAGMTATIHLTE</sequence>
<dbReference type="KEGG" id="mard:IBG28_05260"/>
<evidence type="ECO:0000256" key="3">
    <source>
        <dbReference type="ARBA" id="ARBA00022989"/>
    </source>
</evidence>
<name>A0A7H1J982_9GAMM</name>
<keyword evidence="3" id="KW-1133">Transmembrane helix</keyword>
<dbReference type="InterPro" id="IPR058634">
    <property type="entry name" value="AaeA-lik-b-barrel"/>
</dbReference>
<evidence type="ECO:0000313" key="7">
    <source>
        <dbReference type="EMBL" id="QNT07048.1"/>
    </source>
</evidence>
<dbReference type="GO" id="GO:0016020">
    <property type="term" value="C:membrane"/>
    <property type="evidence" value="ECO:0007669"/>
    <property type="project" value="InterPro"/>
</dbReference>
<dbReference type="InterPro" id="IPR050393">
    <property type="entry name" value="MFP_Efflux_Pump"/>
</dbReference>
<dbReference type="Gene3D" id="1.10.287.470">
    <property type="entry name" value="Helix hairpin bin"/>
    <property type="match status" value="1"/>
</dbReference>
<dbReference type="PANTHER" id="PTHR30367:SF12">
    <property type="entry name" value="P-HYDROXYBENZOIC ACID EFFLUX PUMP SUBUNIT AAEA"/>
    <property type="match status" value="1"/>
</dbReference>
<proteinExistence type="inferred from homology"/>
<dbReference type="Pfam" id="PF25917">
    <property type="entry name" value="BSH_RND"/>
    <property type="match status" value="1"/>
</dbReference>
<dbReference type="RefSeq" id="WP_111608006.1">
    <property type="nucleotide sequence ID" value="NZ_BMLJ01000016.1"/>
</dbReference>
<evidence type="ECO:0000259" key="6">
    <source>
        <dbReference type="Pfam" id="PF25963"/>
    </source>
</evidence>
<dbReference type="GO" id="GO:0022857">
    <property type="term" value="F:transmembrane transporter activity"/>
    <property type="evidence" value="ECO:0007669"/>
    <property type="project" value="InterPro"/>
</dbReference>
<feature type="domain" description="Multidrug resistance protein MdtA-like barrel-sandwich hybrid" evidence="5">
    <location>
        <begin position="43"/>
        <end position="183"/>
    </location>
</feature>
<keyword evidence="8" id="KW-1185">Reference proteome</keyword>
<dbReference type="NCBIfam" id="TIGR01730">
    <property type="entry name" value="RND_mfp"/>
    <property type="match status" value="1"/>
</dbReference>
<dbReference type="SUPFAM" id="SSF111369">
    <property type="entry name" value="HlyD-like secretion proteins"/>
    <property type="match status" value="1"/>
</dbReference>
<evidence type="ECO:0000313" key="8">
    <source>
        <dbReference type="Proteomes" id="UP000516370"/>
    </source>
</evidence>
<keyword evidence="4" id="KW-0472">Membrane</keyword>
<gene>
    <name evidence="7" type="ORF">IBG28_05260</name>
</gene>
<evidence type="ECO:0000259" key="5">
    <source>
        <dbReference type="Pfam" id="PF25917"/>
    </source>
</evidence>
<comment type="similarity">
    <text evidence="1">Belongs to the membrane fusion protein (MFP) (TC 8.A.1) family.</text>
</comment>
<dbReference type="EMBL" id="CP061081">
    <property type="protein sequence ID" value="QNT07048.1"/>
    <property type="molecule type" value="Genomic_DNA"/>
</dbReference>
<accession>A0A7H1J982</accession>
<dbReference type="PANTHER" id="PTHR30367">
    <property type="entry name" value="P-HYDROXYBENZOIC ACID EFFLUX PUMP SUBUNIT AAEA-RELATED"/>
    <property type="match status" value="1"/>
</dbReference>
<organism evidence="7 8">
    <name type="scientific">Marinomonas arctica</name>
    <dbReference type="NCBI Taxonomy" id="383750"/>
    <lineage>
        <taxon>Bacteria</taxon>
        <taxon>Pseudomonadati</taxon>
        <taxon>Pseudomonadota</taxon>
        <taxon>Gammaproteobacteria</taxon>
        <taxon>Oceanospirillales</taxon>
        <taxon>Oceanospirillaceae</taxon>
        <taxon>Marinomonas</taxon>
    </lineage>
</organism>
<dbReference type="Gene3D" id="2.40.30.170">
    <property type="match status" value="1"/>
</dbReference>
<dbReference type="Proteomes" id="UP000516370">
    <property type="component" value="Chromosome"/>
</dbReference>
<keyword evidence="2" id="KW-0812">Transmembrane</keyword>
<protein>
    <submittedName>
        <fullName evidence="7">HlyD family secretion protein</fullName>
    </submittedName>
</protein>
<reference evidence="7 8" key="1">
    <citation type="submission" date="2020-09" db="EMBL/GenBank/DDBJ databases">
        <title>Complete genome sequence of an Arctic sea ice bacterium Marinomonas arctica BSI20414.</title>
        <authorList>
            <person name="Liao L."/>
            <person name="Chen B."/>
        </authorList>
    </citation>
    <scope>NUCLEOTIDE SEQUENCE [LARGE SCALE GENOMIC DNA]</scope>
    <source>
        <strain evidence="7 8">BSI20414</strain>
    </source>
</reference>
<dbReference type="InterPro" id="IPR058625">
    <property type="entry name" value="MdtA-like_BSH"/>
</dbReference>
<dbReference type="InterPro" id="IPR006143">
    <property type="entry name" value="RND_pump_MFP"/>
</dbReference>
<dbReference type="AlphaFoldDB" id="A0A7H1J982"/>
<evidence type="ECO:0000256" key="4">
    <source>
        <dbReference type="ARBA" id="ARBA00023136"/>
    </source>
</evidence>
<evidence type="ECO:0000256" key="2">
    <source>
        <dbReference type="ARBA" id="ARBA00022692"/>
    </source>
</evidence>